<evidence type="ECO:0000313" key="2">
    <source>
        <dbReference type="Proteomes" id="UP001597063"/>
    </source>
</evidence>
<dbReference type="RefSeq" id="WP_242618997.1">
    <property type="nucleotide sequence ID" value="NZ_CAACUY010000012.1"/>
</dbReference>
<reference evidence="2" key="1">
    <citation type="journal article" date="2019" name="Int. J. Syst. Evol. Microbiol.">
        <title>The Global Catalogue of Microorganisms (GCM) 10K type strain sequencing project: providing services to taxonomists for standard genome sequencing and annotation.</title>
        <authorList>
            <consortium name="The Broad Institute Genomics Platform"/>
            <consortium name="The Broad Institute Genome Sequencing Center for Infectious Disease"/>
            <person name="Wu L."/>
            <person name="Ma J."/>
        </authorList>
    </citation>
    <scope>NUCLEOTIDE SEQUENCE [LARGE SCALE GENOMIC DNA]</scope>
    <source>
        <strain evidence="2">JCM 9371</strain>
    </source>
</reference>
<accession>A0ABW2XHF0</accession>
<keyword evidence="2" id="KW-1185">Reference proteome</keyword>
<dbReference type="EMBL" id="JBHTGP010000006">
    <property type="protein sequence ID" value="MFD0685696.1"/>
    <property type="molecule type" value="Genomic_DNA"/>
</dbReference>
<protein>
    <submittedName>
        <fullName evidence="1">Uncharacterized protein</fullName>
    </submittedName>
</protein>
<gene>
    <name evidence="1" type="ORF">ACFQZM_14405</name>
</gene>
<comment type="caution">
    <text evidence="1">The sequence shown here is derived from an EMBL/GenBank/DDBJ whole genome shotgun (WGS) entry which is preliminary data.</text>
</comment>
<evidence type="ECO:0000313" key="1">
    <source>
        <dbReference type="EMBL" id="MFD0685696.1"/>
    </source>
</evidence>
<name>A0ABW2XHF0_9ACTN</name>
<sequence length="57" mass="6405">MTVETFTREMTLTGADEVRAYAEIFGAFERAAVFGDEARDLVRRAAHYLENVLGSIH</sequence>
<proteinExistence type="predicted"/>
<dbReference type="Proteomes" id="UP001597063">
    <property type="component" value="Unassembled WGS sequence"/>
</dbReference>
<organism evidence="1 2">
    <name type="scientific">Actinomadura fibrosa</name>
    <dbReference type="NCBI Taxonomy" id="111802"/>
    <lineage>
        <taxon>Bacteria</taxon>
        <taxon>Bacillati</taxon>
        <taxon>Actinomycetota</taxon>
        <taxon>Actinomycetes</taxon>
        <taxon>Streptosporangiales</taxon>
        <taxon>Thermomonosporaceae</taxon>
        <taxon>Actinomadura</taxon>
    </lineage>
</organism>